<dbReference type="Pfam" id="PF13181">
    <property type="entry name" value="TPR_8"/>
    <property type="match status" value="1"/>
</dbReference>
<evidence type="ECO:0000256" key="1">
    <source>
        <dbReference type="PROSITE-ProRule" id="PRU00339"/>
    </source>
</evidence>
<dbReference type="PROSITE" id="PS50005">
    <property type="entry name" value="TPR"/>
    <property type="match status" value="1"/>
</dbReference>
<protein>
    <submittedName>
        <fullName evidence="3">Tetratricopeptide repeat protein</fullName>
    </submittedName>
</protein>
<dbReference type="Proteomes" id="UP001165283">
    <property type="component" value="Unassembled WGS sequence"/>
</dbReference>
<dbReference type="InterPro" id="IPR011990">
    <property type="entry name" value="TPR-like_helical_dom_sf"/>
</dbReference>
<proteinExistence type="predicted"/>
<dbReference type="PANTHER" id="PTHR10098">
    <property type="entry name" value="RAPSYN-RELATED"/>
    <property type="match status" value="1"/>
</dbReference>
<dbReference type="EMBL" id="JAGSOV010000053">
    <property type="protein sequence ID" value="MCO1658271.1"/>
    <property type="molecule type" value="Genomic_DNA"/>
</dbReference>
<dbReference type="Gene3D" id="1.25.40.10">
    <property type="entry name" value="Tetratricopeptide repeat domain"/>
    <property type="match status" value="2"/>
</dbReference>
<feature type="domain" description="AAA+ ATPase" evidence="2">
    <location>
        <begin position="171"/>
        <end position="330"/>
    </location>
</feature>
<dbReference type="Pfam" id="PF13374">
    <property type="entry name" value="TPR_10"/>
    <property type="match status" value="1"/>
</dbReference>
<gene>
    <name evidence="3" type="ORF">KDL28_24725</name>
</gene>
<evidence type="ECO:0000313" key="4">
    <source>
        <dbReference type="Proteomes" id="UP001165283"/>
    </source>
</evidence>
<comment type="caution">
    <text evidence="3">The sequence shown here is derived from an EMBL/GenBank/DDBJ whole genome shotgun (WGS) entry which is preliminary data.</text>
</comment>
<feature type="repeat" description="TPR" evidence="1">
    <location>
        <begin position="640"/>
        <end position="673"/>
    </location>
</feature>
<dbReference type="InterPro" id="IPR019734">
    <property type="entry name" value="TPR_rpt"/>
</dbReference>
<accession>A0ABT1A5M1</accession>
<dbReference type="InterPro" id="IPR027417">
    <property type="entry name" value="P-loop_NTPase"/>
</dbReference>
<sequence length="1033" mass="109106">MGGHIVVSFSRADAGVLVDELARHLRAGLPSYSLVRGGRPADAEPGPGPDIDDAIRTCRAFLLVVTPGVRTGSPSVQELGLATMFGRPVIALLVDRSARVPAGIPSRQVVDISADPSGNAEAAVREIADRLAVLDHPRLLAVGAAPMTPPDALRGRDAELAELVGHVRSTDVRLVTVIGPSGIGKTALACHLLRGWPGPERLGVVHLGPPSELPLGYPRLFRGLCRLLPDDAAARLAGRHRNPQETPTAMIRAVLEALPPEPVVVLIDGAERLLGEAGGTLDAALAEALRALVSAPAHRVTIVATSRVPPGGLLGRDPGAQRRIDLAELSVPDAIAVLRDHDPHGELGLRDAAPGELARAGGNPRALELLAAVLADGKDSLPDLLDQAHRGAVAQHAEGAFDRIGVPEPLDERGDAVDVLSDLAFAHLVLLDRHVVAALAAFPVPVPAAAVDHVLRHYHDYPDSEPVLARLHERGLLLRVDGRYALRPADRERALDGVPVGYPSDVDADPLPVSRNAMWQLAADLLAAVSTPYEQWSSIDDLAPQLAEFELHWANGAVDEAALLLMRGAVAELRSWGHHRLTASLLDRLRERIGEQWINAWCVSALGSAFAGLGQPNRAAELHERAAVIYSRMSDTAGEAEELSHLGHCHADLGDLPRALRLHERALTLHSETGNRLAAAAARVDLAWCHTELGRPDEATRLLHQALDVQDALGDTWSQIDTLATLGRTLATAGDHADAVGLLERGLELSREAGDQWAEARHSRLLGACRLDTGRIDDAVALHQRALDISRAVGDREDEAVALGDLAVGRLLLDDPADALDLAERAFAIAAEIGDLRLRAACLDLLGDCHLALGRTAEAADDHQQAIEVADAAGFGQVQTQARIHLARLHLAAGEVLAAAKVGAGAARHPYPPAQPEVSLLTGAVQMHLGQTDAARQYFRAAISLADDRLRRSPDAPEFGVLDVRALAHAALAALGDPGHTAEAATDFRAARALTSAGGAVAAVLRWLDALAPHGGLDHLRGAASGREHSQVS</sequence>
<reference evidence="3" key="1">
    <citation type="submission" date="2021-04" db="EMBL/GenBank/DDBJ databases">
        <title>Pseudonocardia sp. nov., isolated from sandy soil of mangrove forest.</title>
        <authorList>
            <person name="Zan Z."/>
            <person name="Huang R."/>
            <person name="Liu W."/>
        </authorList>
    </citation>
    <scope>NUCLEOTIDE SEQUENCE</scope>
    <source>
        <strain evidence="3">S2-4</strain>
    </source>
</reference>
<dbReference type="PANTHER" id="PTHR10098:SF108">
    <property type="entry name" value="TETRATRICOPEPTIDE REPEAT PROTEIN 28"/>
    <property type="match status" value="1"/>
</dbReference>
<evidence type="ECO:0000313" key="3">
    <source>
        <dbReference type="EMBL" id="MCO1658271.1"/>
    </source>
</evidence>
<dbReference type="SUPFAM" id="SSF48452">
    <property type="entry name" value="TPR-like"/>
    <property type="match status" value="2"/>
</dbReference>
<dbReference type="RefSeq" id="WP_308216058.1">
    <property type="nucleotide sequence ID" value="NZ_JAGSOV010000053.1"/>
</dbReference>
<keyword evidence="1" id="KW-0802">TPR repeat</keyword>
<dbReference type="SUPFAM" id="SSF52200">
    <property type="entry name" value="Toll/Interleukin receptor TIR domain"/>
    <property type="match status" value="1"/>
</dbReference>
<organism evidence="3 4">
    <name type="scientific">Pseudonocardia humida</name>
    <dbReference type="NCBI Taxonomy" id="2800819"/>
    <lineage>
        <taxon>Bacteria</taxon>
        <taxon>Bacillati</taxon>
        <taxon>Actinomycetota</taxon>
        <taxon>Actinomycetes</taxon>
        <taxon>Pseudonocardiales</taxon>
        <taxon>Pseudonocardiaceae</taxon>
        <taxon>Pseudonocardia</taxon>
    </lineage>
</organism>
<dbReference type="SMART" id="SM00028">
    <property type="entry name" value="TPR"/>
    <property type="match status" value="8"/>
</dbReference>
<evidence type="ECO:0000259" key="2">
    <source>
        <dbReference type="SMART" id="SM00382"/>
    </source>
</evidence>
<dbReference type="InterPro" id="IPR003593">
    <property type="entry name" value="AAA+_ATPase"/>
</dbReference>
<name>A0ABT1A5M1_9PSEU</name>
<dbReference type="InterPro" id="IPR041664">
    <property type="entry name" value="AAA_16"/>
</dbReference>
<keyword evidence="4" id="KW-1185">Reference proteome</keyword>
<dbReference type="Pfam" id="PF13191">
    <property type="entry name" value="AAA_16"/>
    <property type="match status" value="1"/>
</dbReference>
<dbReference type="SMART" id="SM00382">
    <property type="entry name" value="AAA"/>
    <property type="match status" value="1"/>
</dbReference>
<dbReference type="Pfam" id="PF13424">
    <property type="entry name" value="TPR_12"/>
    <property type="match status" value="2"/>
</dbReference>
<dbReference type="Gene3D" id="3.40.50.300">
    <property type="entry name" value="P-loop containing nucleotide triphosphate hydrolases"/>
    <property type="match status" value="1"/>
</dbReference>
<dbReference type="SUPFAM" id="SSF52540">
    <property type="entry name" value="P-loop containing nucleoside triphosphate hydrolases"/>
    <property type="match status" value="1"/>
</dbReference>
<dbReference type="InterPro" id="IPR035897">
    <property type="entry name" value="Toll_tir_struct_dom_sf"/>
</dbReference>